<evidence type="ECO:0000259" key="2">
    <source>
        <dbReference type="PROSITE" id="PS50943"/>
    </source>
</evidence>
<accession>A0ABT2Z721</accession>
<dbReference type="Pfam" id="PF01381">
    <property type="entry name" value="HTH_3"/>
    <property type="match status" value="1"/>
</dbReference>
<gene>
    <name evidence="3" type="ORF">OE647_19540</name>
</gene>
<dbReference type="Proteomes" id="UP001652503">
    <property type="component" value="Unassembled WGS sequence"/>
</dbReference>
<dbReference type="InterPro" id="IPR010982">
    <property type="entry name" value="Lambda_DNA-bd_dom_sf"/>
</dbReference>
<comment type="caution">
    <text evidence="3">The sequence shown here is derived from an EMBL/GenBank/DDBJ whole genome shotgun (WGS) entry which is preliminary data.</text>
</comment>
<proteinExistence type="predicted"/>
<sequence>MDRSNDRLVAAFAAVLRERREAAGMTQEDLAERADVSARFISFLETGRRQPSLSALSAISSGLGVSMTTIVADLEERLVSDRPEHTGSQ</sequence>
<dbReference type="InterPro" id="IPR001387">
    <property type="entry name" value="Cro/C1-type_HTH"/>
</dbReference>
<feature type="domain" description="HTH cro/C1-type" evidence="2">
    <location>
        <begin position="16"/>
        <end position="70"/>
    </location>
</feature>
<evidence type="ECO:0000313" key="3">
    <source>
        <dbReference type="EMBL" id="MCV2866901.1"/>
    </source>
</evidence>
<evidence type="ECO:0000256" key="1">
    <source>
        <dbReference type="ARBA" id="ARBA00023125"/>
    </source>
</evidence>
<dbReference type="SUPFAM" id="SSF47413">
    <property type="entry name" value="lambda repressor-like DNA-binding domains"/>
    <property type="match status" value="1"/>
</dbReference>
<organism evidence="3 4">
    <name type="scientific">Albidovulum sediminicola</name>
    <dbReference type="NCBI Taxonomy" id="2984331"/>
    <lineage>
        <taxon>Bacteria</taxon>
        <taxon>Pseudomonadati</taxon>
        <taxon>Pseudomonadota</taxon>
        <taxon>Alphaproteobacteria</taxon>
        <taxon>Rhodobacterales</taxon>
        <taxon>Paracoccaceae</taxon>
        <taxon>Albidovulum</taxon>
    </lineage>
</organism>
<evidence type="ECO:0000313" key="4">
    <source>
        <dbReference type="Proteomes" id="UP001652503"/>
    </source>
</evidence>
<dbReference type="PANTHER" id="PTHR46797:SF1">
    <property type="entry name" value="METHYLPHOSPHONATE SYNTHASE"/>
    <property type="match status" value="1"/>
</dbReference>
<dbReference type="InterPro" id="IPR050807">
    <property type="entry name" value="TransReg_Diox_bact_type"/>
</dbReference>
<dbReference type="PROSITE" id="PS50943">
    <property type="entry name" value="HTH_CROC1"/>
    <property type="match status" value="1"/>
</dbReference>
<dbReference type="EMBL" id="JAOWLA010000034">
    <property type="protein sequence ID" value="MCV2866901.1"/>
    <property type="molecule type" value="Genomic_DNA"/>
</dbReference>
<keyword evidence="4" id="KW-1185">Reference proteome</keyword>
<reference evidence="3 4" key="1">
    <citation type="submission" date="2022-10" db="EMBL/GenBank/DDBJ databases">
        <title>Defluviimonas sp. nov., isolated from ocean surface water.</title>
        <authorList>
            <person name="He W."/>
            <person name="Wang L."/>
            <person name="Zhang D.-F."/>
        </authorList>
    </citation>
    <scope>NUCLEOTIDE SEQUENCE [LARGE SCALE GENOMIC DNA]</scope>
    <source>
        <strain evidence="3 4">WL0075</strain>
    </source>
</reference>
<dbReference type="RefSeq" id="WP_263723450.1">
    <property type="nucleotide sequence ID" value="NZ_JAOWLA010000034.1"/>
</dbReference>
<dbReference type="Gene3D" id="1.10.260.40">
    <property type="entry name" value="lambda repressor-like DNA-binding domains"/>
    <property type="match status" value="1"/>
</dbReference>
<dbReference type="SMART" id="SM00530">
    <property type="entry name" value="HTH_XRE"/>
    <property type="match status" value="1"/>
</dbReference>
<protein>
    <submittedName>
        <fullName evidence="3">Helix-turn-helix transcriptional regulator</fullName>
    </submittedName>
</protein>
<dbReference type="PANTHER" id="PTHR46797">
    <property type="entry name" value="HTH-TYPE TRANSCRIPTIONAL REGULATOR"/>
    <property type="match status" value="1"/>
</dbReference>
<keyword evidence="1" id="KW-0238">DNA-binding</keyword>
<dbReference type="CDD" id="cd00093">
    <property type="entry name" value="HTH_XRE"/>
    <property type="match status" value="1"/>
</dbReference>
<name>A0ABT2Z721_9RHOB</name>